<dbReference type="Pfam" id="PF00069">
    <property type="entry name" value="Pkinase"/>
    <property type="match status" value="1"/>
</dbReference>
<dbReference type="InterPro" id="IPR011009">
    <property type="entry name" value="Kinase-like_dom_sf"/>
</dbReference>
<comment type="caution">
    <text evidence="2">The sequence shown here is derived from an EMBL/GenBank/DDBJ whole genome shotgun (WGS) entry which is preliminary data.</text>
</comment>
<reference evidence="2 3" key="1">
    <citation type="journal article" date="2015" name="Plant Cell">
        <title>Oil accumulation by the oleaginous diatom Fistulifera solaris as revealed by the genome and transcriptome.</title>
        <authorList>
            <person name="Tanaka T."/>
            <person name="Maeda Y."/>
            <person name="Veluchamy A."/>
            <person name="Tanaka M."/>
            <person name="Abida H."/>
            <person name="Marechal E."/>
            <person name="Bowler C."/>
            <person name="Muto M."/>
            <person name="Sunaga Y."/>
            <person name="Tanaka M."/>
            <person name="Yoshino T."/>
            <person name="Taniguchi T."/>
            <person name="Fukuda Y."/>
            <person name="Nemoto M."/>
            <person name="Matsumoto M."/>
            <person name="Wong P.S."/>
            <person name="Aburatani S."/>
            <person name="Fujibuchi W."/>
        </authorList>
    </citation>
    <scope>NUCLEOTIDE SEQUENCE [LARGE SCALE GENOMIC DNA]</scope>
    <source>
        <strain evidence="2 3">JPCC DA0580</strain>
    </source>
</reference>
<gene>
    <name evidence="2" type="ORF">FisN_16Hh322</name>
</gene>
<protein>
    <recommendedName>
        <fullName evidence="1">Protein kinase domain-containing protein</fullName>
    </recommendedName>
</protein>
<dbReference type="Gene3D" id="1.10.510.10">
    <property type="entry name" value="Transferase(Phosphotransferase) domain 1"/>
    <property type="match status" value="1"/>
</dbReference>
<accession>A0A1Z5KSI0</accession>
<keyword evidence="3" id="KW-1185">Reference proteome</keyword>
<dbReference type="GO" id="GO:0004674">
    <property type="term" value="F:protein serine/threonine kinase activity"/>
    <property type="evidence" value="ECO:0007669"/>
    <property type="project" value="TreeGrafter"/>
</dbReference>
<dbReference type="AlphaFoldDB" id="A0A1Z5KSI0"/>
<feature type="domain" description="Protein kinase" evidence="1">
    <location>
        <begin position="79"/>
        <end position="371"/>
    </location>
</feature>
<dbReference type="GO" id="GO:0005524">
    <property type="term" value="F:ATP binding"/>
    <property type="evidence" value="ECO:0007669"/>
    <property type="project" value="InterPro"/>
</dbReference>
<dbReference type="EMBL" id="BDSP01000289">
    <property type="protein sequence ID" value="GAX29249.1"/>
    <property type="molecule type" value="Genomic_DNA"/>
</dbReference>
<evidence type="ECO:0000259" key="1">
    <source>
        <dbReference type="PROSITE" id="PS50011"/>
    </source>
</evidence>
<evidence type="ECO:0000313" key="3">
    <source>
        <dbReference type="Proteomes" id="UP000198406"/>
    </source>
</evidence>
<dbReference type="Gene3D" id="3.30.200.20">
    <property type="entry name" value="Phosphorylase Kinase, domain 1"/>
    <property type="match status" value="1"/>
</dbReference>
<sequence length="382" mass="42896">MGFVSIAEAPDPSIFEGKCTISEEEALYAEISAIKDEHFVLDAKVARKVVKEAEKSLEGRLPPRDKSKVKVPSLSPQDLDVGAILALGGFGLIKSVKPKKSLGTDKKLVLKTIKPQPKWETLISGANHLMREKYFLSQLDHENIIALRAYSSGGSLRAIDDTKRLDSCFLILDYLPETLSDRITVWRKDNKPEANSSGVKGFFFKTEKLSTNNKLLATQLQIAMDIAAALTYLHENRIIYRDLKPANVGFDENGVLKLFDFGLATQLAKDSDLDSTHDHLSGKVGTTRYMAPEVLRKEPYNVKADVFSFSLVLWELLALEKPHEKMPGAAVYGDRPKLPRSWPEALKRIIERGWTESLKDRPHIMEFKFVLRDLKRQADSSS</sequence>
<dbReference type="SUPFAM" id="SSF56112">
    <property type="entry name" value="Protein kinase-like (PK-like)"/>
    <property type="match status" value="1"/>
</dbReference>
<proteinExistence type="predicted"/>
<dbReference type="InterPro" id="IPR000719">
    <property type="entry name" value="Prot_kinase_dom"/>
</dbReference>
<dbReference type="InterPro" id="IPR051681">
    <property type="entry name" value="Ser/Thr_Kinases-Pseudokinases"/>
</dbReference>
<dbReference type="SMART" id="SM00220">
    <property type="entry name" value="S_TKc"/>
    <property type="match status" value="1"/>
</dbReference>
<dbReference type="PANTHER" id="PTHR44329">
    <property type="entry name" value="SERINE/THREONINE-PROTEIN KINASE TNNI3K-RELATED"/>
    <property type="match status" value="1"/>
</dbReference>
<dbReference type="InParanoid" id="A0A1Z5KSI0"/>
<dbReference type="OrthoDB" id="184922at2759"/>
<name>A0A1Z5KSI0_FISSO</name>
<dbReference type="Proteomes" id="UP000198406">
    <property type="component" value="Unassembled WGS sequence"/>
</dbReference>
<evidence type="ECO:0000313" key="2">
    <source>
        <dbReference type="EMBL" id="GAX29249.1"/>
    </source>
</evidence>
<organism evidence="2 3">
    <name type="scientific">Fistulifera solaris</name>
    <name type="common">Oleaginous diatom</name>
    <dbReference type="NCBI Taxonomy" id="1519565"/>
    <lineage>
        <taxon>Eukaryota</taxon>
        <taxon>Sar</taxon>
        <taxon>Stramenopiles</taxon>
        <taxon>Ochrophyta</taxon>
        <taxon>Bacillariophyta</taxon>
        <taxon>Bacillariophyceae</taxon>
        <taxon>Bacillariophycidae</taxon>
        <taxon>Naviculales</taxon>
        <taxon>Naviculaceae</taxon>
        <taxon>Fistulifera</taxon>
    </lineage>
</organism>
<dbReference type="PROSITE" id="PS50011">
    <property type="entry name" value="PROTEIN_KINASE_DOM"/>
    <property type="match status" value="1"/>
</dbReference>